<evidence type="ECO:0000256" key="2">
    <source>
        <dbReference type="SAM" id="Phobius"/>
    </source>
</evidence>
<sequence>MILPLALLGHRVILSSNLIVSIFLLAIFVDQESWESSSTMSTAAELKTARASAKRAVTKQANQIRQCIAEDDLTLIDDYVVKLKYLFSVFTSVHNDYQALLSDEDDIEASDTYFCKQQDEYISVLGSVKGRSKGVKSEVDHKDSSSSESNLYGDLSREQFMGLLNLPKVELQVFDGNPLHYHQFLMAFEVNVDKMGEGSDLKLARLMQYTSGPAKEAIRGCQLIGGTVGYTQALSILESRFGNKHLVTERLIKGLRSGKQLRLPHEIQQLADDMKTALLTLTQLDTLDEVKSQSFILDVVSRLPNYVQLRWRKSALKSKRANESYPSFKDLVDFVSNIACEVNDPVYGNLYPKRFDRSRGSNQGVSLNSSVSRQSQLDTGATGTAKPSPSKSVKSYAKPEPPCVLCSQTHRLWHCDKFKQMSPRQRLNIVVAHKLCHNCLLASHSTNDCGKRSICGVQGCGKKHTMYIHCPDTAPPESKVSNASFYADKGTCMPIVQVIVNGSCKVLALLDNGSSNSFCSQGLVAKLGLEGMPSEFQLSTLNMSGVHQSKIVDLSVASETGEALCMNHVCVVDSIPVKSAPVDVSLYAHLDDVGSMPAYKHDHTTVDLLIGQDNAEALLPLEVRRGSMGQPFAVRTLFGWCLNGRSPVNRVSRKVISNFVSCLSTDDVSRLWRIENEGLESSSWSQEDKLVIRLWDQEHRKIDGHYELPIPWRDRSEPLPNNFPVAKSRLDSLHKRLVENGLFPKYNAEIVKLLTKGYAEKVPSGEIVGDRVWYLPHHAVTTDKKPGKVRVVYKILM</sequence>
<dbReference type="InterPro" id="IPR021109">
    <property type="entry name" value="Peptidase_aspartic_dom_sf"/>
</dbReference>
<dbReference type="OrthoDB" id="10055784at2759"/>
<reference evidence="4" key="1">
    <citation type="submission" date="2025-08" db="UniProtKB">
        <authorList>
            <consortium name="RefSeq"/>
        </authorList>
    </citation>
    <scope>IDENTIFICATION</scope>
</reference>
<dbReference type="Gene3D" id="2.40.70.10">
    <property type="entry name" value="Acid Proteases"/>
    <property type="match status" value="1"/>
</dbReference>
<dbReference type="RefSeq" id="XP_022104751.1">
    <property type="nucleotide sequence ID" value="XM_022249059.1"/>
</dbReference>
<dbReference type="Proteomes" id="UP000694845">
    <property type="component" value="Unplaced"/>
</dbReference>
<name>A0A8B7ZN04_ACAPL</name>
<proteinExistence type="predicted"/>
<feature type="region of interest" description="Disordered" evidence="1">
    <location>
        <begin position="360"/>
        <end position="397"/>
    </location>
</feature>
<dbReference type="OMA" id="FRENEYA"/>
<keyword evidence="2" id="KW-1133">Transmembrane helix</keyword>
<feature type="transmembrane region" description="Helical" evidence="2">
    <location>
        <begin position="12"/>
        <end position="29"/>
    </location>
</feature>
<keyword evidence="2" id="KW-0812">Transmembrane</keyword>
<dbReference type="GeneID" id="110986831"/>
<organism evidence="3 4">
    <name type="scientific">Acanthaster planci</name>
    <name type="common">Crown-of-thorns starfish</name>
    <dbReference type="NCBI Taxonomy" id="133434"/>
    <lineage>
        <taxon>Eukaryota</taxon>
        <taxon>Metazoa</taxon>
        <taxon>Echinodermata</taxon>
        <taxon>Eleutherozoa</taxon>
        <taxon>Asterozoa</taxon>
        <taxon>Asteroidea</taxon>
        <taxon>Valvatacea</taxon>
        <taxon>Valvatida</taxon>
        <taxon>Acanthasteridae</taxon>
        <taxon>Acanthaster</taxon>
    </lineage>
</organism>
<keyword evidence="3" id="KW-1185">Reference proteome</keyword>
<gene>
    <name evidence="4" type="primary">LOC110986831</name>
</gene>
<evidence type="ECO:0000313" key="4">
    <source>
        <dbReference type="RefSeq" id="XP_022104751.1"/>
    </source>
</evidence>
<evidence type="ECO:0000256" key="1">
    <source>
        <dbReference type="SAM" id="MobiDB-lite"/>
    </source>
</evidence>
<feature type="compositionally biased region" description="Polar residues" evidence="1">
    <location>
        <begin position="360"/>
        <end position="393"/>
    </location>
</feature>
<keyword evidence="2" id="KW-0472">Membrane</keyword>
<dbReference type="KEGG" id="aplc:110986831"/>
<dbReference type="PANTHER" id="PTHR47331">
    <property type="entry name" value="PHD-TYPE DOMAIN-CONTAINING PROTEIN"/>
    <property type="match status" value="1"/>
</dbReference>
<protein>
    <submittedName>
        <fullName evidence="4">Uncharacterized protein LOC110986831</fullName>
    </submittedName>
</protein>
<dbReference type="AlphaFoldDB" id="A0A8B7ZN04"/>
<accession>A0A8B7ZN04</accession>
<evidence type="ECO:0000313" key="3">
    <source>
        <dbReference type="Proteomes" id="UP000694845"/>
    </source>
</evidence>
<dbReference type="PANTHER" id="PTHR47331:SF1">
    <property type="entry name" value="GAG-LIKE PROTEIN"/>
    <property type="match status" value="1"/>
</dbReference>